<feature type="transmembrane region" description="Helical" evidence="7">
    <location>
        <begin position="286"/>
        <end position="307"/>
    </location>
</feature>
<feature type="transmembrane region" description="Helical" evidence="7">
    <location>
        <begin position="116"/>
        <end position="133"/>
    </location>
</feature>
<reference evidence="9 10" key="1">
    <citation type="submission" date="2018-01" db="EMBL/GenBank/DDBJ databases">
        <authorList>
            <person name="Gaut B.S."/>
            <person name="Morton B.R."/>
            <person name="Clegg M.T."/>
            <person name="Duvall M.R."/>
        </authorList>
    </citation>
    <scope>NUCLEOTIDE SEQUENCE [LARGE SCALE GENOMIC DNA]</scope>
    <source>
        <strain evidence="9">GP69</strain>
    </source>
</reference>
<sequence length="468" mass="53804">MIKDNQKVFNRLMVIADAAITAASLMLAYFFKFYVLNDGPGIGVLPAGDYFMLLFFIVPAYMFLYYSCSVYAPKRTVRRRFEVFGIVKANTIGIMALIIVLYMIIREFNFSRSVMALFYFINVFITSCFRLTLRKGLRKIRSRGYNLKHILLVGYSRAAEAYIDRLTDNPQWGYVACGILDDHIPAGTTYKGVKVLGRLGNLEVILPENSLDEIAISLSLQDYDHLEDIVSICEKSGVHTKFIPDYNSLIPSKPYTEDLMGLPVINIRYVPLTNTGNIMLKRMMDIFGALAGIALTSPIMLLVILLIKLTSPGPVIFRQERVGLHNKSFYMYKFRSMEQQSPAEEKKAWTVRNDPRVTPLGRFLRRTSLDELPQLFNILKGDMSLVGPRPERPLFVVKFKEEIPRYMIKHQVRPGLTGWAQVNGLRGNTSIRKRIEYDIYYIENWTIWFDLKIILMTFVTGFINKNAY</sequence>
<dbReference type="NCBIfam" id="TIGR03023">
    <property type="entry name" value="WcaJ_sugtrans"/>
    <property type="match status" value="1"/>
</dbReference>
<feature type="transmembrane region" description="Helical" evidence="7">
    <location>
        <begin position="51"/>
        <end position="71"/>
    </location>
</feature>
<keyword evidence="10" id="KW-1185">Reference proteome</keyword>
<feature type="transmembrane region" description="Helical" evidence="7">
    <location>
        <begin position="83"/>
        <end position="104"/>
    </location>
</feature>
<dbReference type="InterPro" id="IPR017475">
    <property type="entry name" value="EPS_sugar_tfrase"/>
</dbReference>
<keyword evidence="3 9" id="KW-0808">Transferase</keyword>
<dbReference type="AlphaFoldDB" id="A0A2K4ZFB1"/>
<dbReference type="OrthoDB" id="9808602at2"/>
<dbReference type="InterPro" id="IPR003362">
    <property type="entry name" value="Bact_transf"/>
</dbReference>
<dbReference type="RefSeq" id="WP_103239251.1">
    <property type="nucleotide sequence ID" value="NZ_CANRXC010000002.1"/>
</dbReference>
<comment type="similarity">
    <text evidence="2">Belongs to the bacterial sugar transferase family.</text>
</comment>
<dbReference type="EC" id="2.7.8.31" evidence="9"/>
<comment type="subcellular location">
    <subcellularLocation>
        <location evidence="1">Membrane</location>
        <topology evidence="1">Multi-pass membrane protein</topology>
    </subcellularLocation>
</comment>
<proteinExistence type="inferred from homology"/>
<dbReference type="EMBL" id="OFSM01000008">
    <property type="protein sequence ID" value="SOY29141.1"/>
    <property type="molecule type" value="Genomic_DNA"/>
</dbReference>
<name>A0A2K4ZFB1_9FIRM</name>
<dbReference type="GO" id="GO:0089702">
    <property type="term" value="F:undecaprenyl-phosphate glucose phosphotransferase activity"/>
    <property type="evidence" value="ECO:0007669"/>
    <property type="project" value="UniProtKB-EC"/>
</dbReference>
<organism evidence="9 10">
    <name type="scientific">Acetatifactor muris</name>
    <dbReference type="NCBI Taxonomy" id="879566"/>
    <lineage>
        <taxon>Bacteria</taxon>
        <taxon>Bacillati</taxon>
        <taxon>Bacillota</taxon>
        <taxon>Clostridia</taxon>
        <taxon>Lachnospirales</taxon>
        <taxon>Lachnospiraceae</taxon>
        <taxon>Acetatifactor</taxon>
    </lineage>
</organism>
<feature type="domain" description="Bacterial sugar transferase" evidence="8">
    <location>
        <begin position="281"/>
        <end position="460"/>
    </location>
</feature>
<keyword evidence="6 7" id="KW-0472">Membrane</keyword>
<feature type="transmembrane region" description="Helical" evidence="7">
    <location>
        <begin position="12"/>
        <end position="31"/>
    </location>
</feature>
<dbReference type="Gene3D" id="3.40.50.720">
    <property type="entry name" value="NAD(P)-binding Rossmann-like Domain"/>
    <property type="match status" value="1"/>
</dbReference>
<evidence type="ECO:0000256" key="7">
    <source>
        <dbReference type="SAM" id="Phobius"/>
    </source>
</evidence>
<gene>
    <name evidence="9" type="primary">wcaJ</name>
    <name evidence="9" type="ORF">AMURIS_01856</name>
</gene>
<dbReference type="Pfam" id="PF13727">
    <property type="entry name" value="CoA_binding_3"/>
    <property type="match status" value="1"/>
</dbReference>
<dbReference type="InterPro" id="IPR017473">
    <property type="entry name" value="Undecaprenyl-P_gluc_Ptfrase"/>
</dbReference>
<evidence type="ECO:0000259" key="8">
    <source>
        <dbReference type="Pfam" id="PF02397"/>
    </source>
</evidence>
<evidence type="ECO:0000256" key="6">
    <source>
        <dbReference type="ARBA" id="ARBA00023136"/>
    </source>
</evidence>
<dbReference type="PANTHER" id="PTHR30576:SF0">
    <property type="entry name" value="UNDECAPRENYL-PHOSPHATE N-ACETYLGALACTOSAMINYL 1-PHOSPHATE TRANSFERASE-RELATED"/>
    <property type="match status" value="1"/>
</dbReference>
<evidence type="ECO:0000256" key="4">
    <source>
        <dbReference type="ARBA" id="ARBA00022692"/>
    </source>
</evidence>
<protein>
    <submittedName>
        <fullName evidence="9">UDP-glucose:undecaprenyl-phosphate glucose-1-phosphate transferase</fullName>
        <ecNumber evidence="9">2.7.8.31</ecNumber>
    </submittedName>
</protein>
<dbReference type="GO" id="GO:0016020">
    <property type="term" value="C:membrane"/>
    <property type="evidence" value="ECO:0007669"/>
    <property type="project" value="UniProtKB-SubCell"/>
</dbReference>
<evidence type="ECO:0000256" key="3">
    <source>
        <dbReference type="ARBA" id="ARBA00022679"/>
    </source>
</evidence>
<dbReference type="Pfam" id="PF02397">
    <property type="entry name" value="Bac_transf"/>
    <property type="match status" value="1"/>
</dbReference>
<evidence type="ECO:0000313" key="9">
    <source>
        <dbReference type="EMBL" id="SOY29141.1"/>
    </source>
</evidence>
<evidence type="ECO:0000256" key="5">
    <source>
        <dbReference type="ARBA" id="ARBA00022989"/>
    </source>
</evidence>
<dbReference type="Proteomes" id="UP000236311">
    <property type="component" value="Unassembled WGS sequence"/>
</dbReference>
<accession>A0A2K4ZFB1</accession>
<dbReference type="NCBIfam" id="TIGR03025">
    <property type="entry name" value="EPS_sugtrans"/>
    <property type="match status" value="1"/>
</dbReference>
<evidence type="ECO:0000313" key="10">
    <source>
        <dbReference type="Proteomes" id="UP000236311"/>
    </source>
</evidence>
<evidence type="ECO:0000256" key="2">
    <source>
        <dbReference type="ARBA" id="ARBA00006464"/>
    </source>
</evidence>
<keyword evidence="5 7" id="KW-1133">Transmembrane helix</keyword>
<evidence type="ECO:0000256" key="1">
    <source>
        <dbReference type="ARBA" id="ARBA00004141"/>
    </source>
</evidence>
<keyword evidence="4 7" id="KW-0812">Transmembrane</keyword>
<dbReference type="PANTHER" id="PTHR30576">
    <property type="entry name" value="COLANIC BIOSYNTHESIS UDP-GLUCOSE LIPID CARRIER TRANSFERASE"/>
    <property type="match status" value="1"/>
</dbReference>